<dbReference type="GO" id="GO:0016740">
    <property type="term" value="F:transferase activity"/>
    <property type="evidence" value="ECO:0007669"/>
    <property type="project" value="UniProtKB-KW"/>
</dbReference>
<dbReference type="AlphaFoldDB" id="A0AAD3DV86"/>
<comment type="subcellular location">
    <subcellularLocation>
        <location evidence="1">Membrane</location>
        <topology evidence="1">Multi-pass membrane protein</topology>
    </subcellularLocation>
</comment>
<keyword evidence="2" id="KW-0808">Transferase</keyword>
<dbReference type="InterPro" id="IPR013083">
    <property type="entry name" value="Znf_RING/FYVE/PHD"/>
</dbReference>
<dbReference type="CDD" id="cd16495">
    <property type="entry name" value="RING_CH-C4HC3_MARCH"/>
    <property type="match status" value="1"/>
</dbReference>
<organism evidence="12 13">
    <name type="scientific">Astrephomene gubernaculifera</name>
    <dbReference type="NCBI Taxonomy" id="47775"/>
    <lineage>
        <taxon>Eukaryota</taxon>
        <taxon>Viridiplantae</taxon>
        <taxon>Chlorophyta</taxon>
        <taxon>core chlorophytes</taxon>
        <taxon>Chlorophyceae</taxon>
        <taxon>CS clade</taxon>
        <taxon>Chlamydomonadales</taxon>
        <taxon>Astrephomenaceae</taxon>
        <taxon>Astrephomene</taxon>
    </lineage>
</organism>
<dbReference type="GO" id="GO:0008270">
    <property type="term" value="F:zinc ion binding"/>
    <property type="evidence" value="ECO:0007669"/>
    <property type="project" value="UniProtKB-KW"/>
</dbReference>
<evidence type="ECO:0000256" key="1">
    <source>
        <dbReference type="ARBA" id="ARBA00004141"/>
    </source>
</evidence>
<evidence type="ECO:0000256" key="5">
    <source>
        <dbReference type="ARBA" id="ARBA00022771"/>
    </source>
</evidence>
<feature type="transmembrane region" description="Helical" evidence="10">
    <location>
        <begin position="127"/>
        <end position="149"/>
    </location>
</feature>
<feature type="domain" description="RING-CH-type" evidence="11">
    <location>
        <begin position="9"/>
        <end position="80"/>
    </location>
</feature>
<keyword evidence="4" id="KW-0479">Metal-binding</keyword>
<evidence type="ECO:0000256" key="3">
    <source>
        <dbReference type="ARBA" id="ARBA00022692"/>
    </source>
</evidence>
<dbReference type="SMART" id="SM00744">
    <property type="entry name" value="RINGv"/>
    <property type="match status" value="1"/>
</dbReference>
<proteinExistence type="predicted"/>
<keyword evidence="9 10" id="KW-0472">Membrane</keyword>
<dbReference type="InterPro" id="IPR011016">
    <property type="entry name" value="Znf_RING-CH"/>
</dbReference>
<evidence type="ECO:0000256" key="4">
    <source>
        <dbReference type="ARBA" id="ARBA00022723"/>
    </source>
</evidence>
<evidence type="ECO:0000256" key="6">
    <source>
        <dbReference type="ARBA" id="ARBA00022786"/>
    </source>
</evidence>
<feature type="transmembrane region" description="Helical" evidence="10">
    <location>
        <begin position="161"/>
        <end position="194"/>
    </location>
</feature>
<dbReference type="Pfam" id="PF12906">
    <property type="entry name" value="RINGv"/>
    <property type="match status" value="1"/>
</dbReference>
<evidence type="ECO:0000259" key="11">
    <source>
        <dbReference type="PROSITE" id="PS51292"/>
    </source>
</evidence>
<evidence type="ECO:0000256" key="9">
    <source>
        <dbReference type="ARBA" id="ARBA00023136"/>
    </source>
</evidence>
<reference evidence="12 13" key="1">
    <citation type="journal article" date="2021" name="Sci. Rep.">
        <title>Genome sequencing of the multicellular alga Astrephomene provides insights into convergent evolution of germ-soma differentiation.</title>
        <authorList>
            <person name="Yamashita S."/>
            <person name="Yamamoto K."/>
            <person name="Matsuzaki R."/>
            <person name="Suzuki S."/>
            <person name="Yamaguchi H."/>
            <person name="Hirooka S."/>
            <person name="Minakuchi Y."/>
            <person name="Miyagishima S."/>
            <person name="Kawachi M."/>
            <person name="Toyoda A."/>
            <person name="Nozaki H."/>
        </authorList>
    </citation>
    <scope>NUCLEOTIDE SEQUENCE [LARGE SCALE GENOMIC DNA]</scope>
    <source>
        <strain evidence="12 13">NIES-4017</strain>
    </source>
</reference>
<dbReference type="EMBL" id="BMAR01000019">
    <property type="protein sequence ID" value="GFR47747.1"/>
    <property type="molecule type" value="Genomic_DNA"/>
</dbReference>
<keyword evidence="6" id="KW-0833">Ubl conjugation pathway</keyword>
<dbReference type="PANTHER" id="PTHR46065:SF3">
    <property type="entry name" value="FI20425P1"/>
    <property type="match status" value="1"/>
</dbReference>
<dbReference type="PROSITE" id="PS51292">
    <property type="entry name" value="ZF_RING_CH"/>
    <property type="match status" value="1"/>
</dbReference>
<dbReference type="PANTHER" id="PTHR46065">
    <property type="entry name" value="E3 UBIQUITIN-PROTEIN LIGASE MARCH 2/3 FAMILY MEMBER"/>
    <property type="match status" value="1"/>
</dbReference>
<evidence type="ECO:0000256" key="8">
    <source>
        <dbReference type="ARBA" id="ARBA00022989"/>
    </source>
</evidence>
<dbReference type="GO" id="GO:0016020">
    <property type="term" value="C:membrane"/>
    <property type="evidence" value="ECO:0007669"/>
    <property type="project" value="UniProtKB-SubCell"/>
</dbReference>
<feature type="transmembrane region" description="Helical" evidence="10">
    <location>
        <begin position="200"/>
        <end position="219"/>
    </location>
</feature>
<keyword evidence="8 10" id="KW-1133">Transmembrane helix</keyword>
<dbReference type="Gene3D" id="3.30.40.10">
    <property type="entry name" value="Zinc/RING finger domain, C3HC4 (zinc finger)"/>
    <property type="match status" value="1"/>
</dbReference>
<sequence>MEGDAASNSSQSDARQCRICWGEEGDPAAGLSLVSPCKCLGSLNYIHVRCLRDWQQVLRSQNQFHKARHCEICKQPYRLSHPAGCGGRGGSGWWACISHATSRASQNLLDSLSCRSYLALLYRGWKLYVLGSSLMGATRVGLAGLRAGFSMGKTLVEEQTSILLSLLSALGELMGTPFAELLWCQAVACVAFALVSEMLYTSALGLLAGGAIGFFRGYVAAVHSSFRLLTSGLARSLCAGRRLGKVAALALRLPGGALRAAAALAAKSLPVKLLLL</sequence>
<accession>A0AAD3DV86</accession>
<keyword evidence="3 10" id="KW-0812">Transmembrane</keyword>
<evidence type="ECO:0000313" key="12">
    <source>
        <dbReference type="EMBL" id="GFR47747.1"/>
    </source>
</evidence>
<comment type="caution">
    <text evidence="12">The sequence shown here is derived from an EMBL/GenBank/DDBJ whole genome shotgun (WGS) entry which is preliminary data.</text>
</comment>
<dbReference type="Proteomes" id="UP001054857">
    <property type="component" value="Unassembled WGS sequence"/>
</dbReference>
<evidence type="ECO:0000256" key="7">
    <source>
        <dbReference type="ARBA" id="ARBA00022833"/>
    </source>
</evidence>
<evidence type="ECO:0000256" key="2">
    <source>
        <dbReference type="ARBA" id="ARBA00022679"/>
    </source>
</evidence>
<protein>
    <recommendedName>
        <fullName evidence="11">RING-CH-type domain-containing protein</fullName>
    </recommendedName>
</protein>
<name>A0AAD3DV86_9CHLO</name>
<evidence type="ECO:0000313" key="13">
    <source>
        <dbReference type="Proteomes" id="UP001054857"/>
    </source>
</evidence>
<keyword evidence="7" id="KW-0862">Zinc</keyword>
<evidence type="ECO:0000256" key="10">
    <source>
        <dbReference type="SAM" id="Phobius"/>
    </source>
</evidence>
<keyword evidence="5" id="KW-0863">Zinc-finger</keyword>
<gene>
    <name evidence="12" type="ORF">Agub_g9512</name>
</gene>
<keyword evidence="13" id="KW-1185">Reference proteome</keyword>
<dbReference type="SUPFAM" id="SSF57850">
    <property type="entry name" value="RING/U-box"/>
    <property type="match status" value="1"/>
</dbReference>